<evidence type="ECO:0000313" key="10">
    <source>
        <dbReference type="Proteomes" id="UP000199701"/>
    </source>
</evidence>
<reference evidence="9 10" key="1">
    <citation type="submission" date="2016-10" db="EMBL/GenBank/DDBJ databases">
        <authorList>
            <person name="de Groot N.N."/>
        </authorList>
    </citation>
    <scope>NUCLEOTIDE SEQUENCE [LARGE SCALE GENOMIC DNA]</scope>
    <source>
        <strain evidence="9 10">DSM 9179</strain>
    </source>
</reference>
<evidence type="ECO:0000256" key="3">
    <source>
        <dbReference type="ARBA" id="ARBA00022670"/>
    </source>
</evidence>
<dbReference type="GO" id="GO:0005886">
    <property type="term" value="C:plasma membrane"/>
    <property type="evidence" value="ECO:0007669"/>
    <property type="project" value="UniProtKB-SubCell"/>
</dbReference>
<gene>
    <name evidence="9" type="ORF">SAMN05421659_11271</name>
</gene>
<organism evidence="9 10">
    <name type="scientific">[Clostridium] fimetarium</name>
    <dbReference type="NCBI Taxonomy" id="99656"/>
    <lineage>
        <taxon>Bacteria</taxon>
        <taxon>Bacillati</taxon>
        <taxon>Bacillota</taxon>
        <taxon>Clostridia</taxon>
        <taxon>Lachnospirales</taxon>
        <taxon>Lachnospiraceae</taxon>
    </lineage>
</organism>
<evidence type="ECO:0000256" key="1">
    <source>
        <dbReference type="ARBA" id="ARBA00004651"/>
    </source>
</evidence>
<dbReference type="STRING" id="99656.SAMN05421659_11271"/>
<dbReference type="NCBIfam" id="TIGR03110">
    <property type="entry name" value="exosort_Gpos"/>
    <property type="match status" value="1"/>
</dbReference>
<keyword evidence="3" id="KW-0645">Protease</keyword>
<dbReference type="OrthoDB" id="1915311at2"/>
<keyword evidence="4 8" id="KW-0812">Transmembrane</keyword>
<keyword evidence="5" id="KW-0378">Hydrolase</keyword>
<dbReference type="RefSeq" id="WP_092455426.1">
    <property type="nucleotide sequence ID" value="NZ_FOJI01000012.1"/>
</dbReference>
<evidence type="ECO:0000256" key="2">
    <source>
        <dbReference type="ARBA" id="ARBA00022475"/>
    </source>
</evidence>
<sequence length="204" mass="23567">MNWLIIVCFIIWLYFLTVFHRGKLNYFQYLWGSVGLFVFMCIFIQPALTVILKQYVTSVVGIIGKVTGICEAYYEYSILFIPKQSVLSSISLYIDYECSGVIEMMAFVSLLAFFQVYEVGQRIIVGIVGCVCIFFFNVIRIVVICGIIFRFGSDSYYVAHTIIGRLIFYALSILLYYYVFTKQQIVKQKIGGFNYAEHNENADK</sequence>
<dbReference type="AlphaFoldDB" id="A0A1I0R6K3"/>
<dbReference type="InterPro" id="IPR026392">
    <property type="entry name" value="Exo/Archaeosortase_dom"/>
</dbReference>
<feature type="transmembrane region" description="Helical" evidence="8">
    <location>
        <begin position="157"/>
        <end position="179"/>
    </location>
</feature>
<comment type="subcellular location">
    <subcellularLocation>
        <location evidence="1">Cell membrane</location>
        <topology evidence="1">Multi-pass membrane protein</topology>
    </subcellularLocation>
</comment>
<protein>
    <submittedName>
        <fullName evidence="9">Exosortase family protein XrtG</fullName>
    </submittedName>
</protein>
<name>A0A1I0R6K3_9FIRM</name>
<evidence type="ECO:0000256" key="5">
    <source>
        <dbReference type="ARBA" id="ARBA00022801"/>
    </source>
</evidence>
<dbReference type="GO" id="GO:0006508">
    <property type="term" value="P:proteolysis"/>
    <property type="evidence" value="ECO:0007669"/>
    <property type="project" value="UniProtKB-KW"/>
</dbReference>
<dbReference type="EMBL" id="FOJI01000012">
    <property type="protein sequence ID" value="SEW36228.1"/>
    <property type="molecule type" value="Genomic_DNA"/>
</dbReference>
<keyword evidence="7 8" id="KW-0472">Membrane</keyword>
<proteinExistence type="predicted"/>
<evidence type="ECO:0000313" key="9">
    <source>
        <dbReference type="EMBL" id="SEW36228.1"/>
    </source>
</evidence>
<evidence type="ECO:0000256" key="7">
    <source>
        <dbReference type="ARBA" id="ARBA00023136"/>
    </source>
</evidence>
<dbReference type="InterPro" id="IPR017541">
    <property type="entry name" value="Exosort-XrtG"/>
</dbReference>
<keyword evidence="6 8" id="KW-1133">Transmembrane helix</keyword>
<evidence type="ECO:0000256" key="4">
    <source>
        <dbReference type="ARBA" id="ARBA00022692"/>
    </source>
</evidence>
<dbReference type="NCBIfam" id="TIGR04178">
    <property type="entry name" value="exo_archaeo"/>
    <property type="match status" value="1"/>
</dbReference>
<dbReference type="GO" id="GO:0008233">
    <property type="term" value="F:peptidase activity"/>
    <property type="evidence" value="ECO:0007669"/>
    <property type="project" value="UniProtKB-KW"/>
</dbReference>
<dbReference type="Pfam" id="PF09721">
    <property type="entry name" value="Exosortase_EpsH"/>
    <property type="match status" value="1"/>
</dbReference>
<dbReference type="InterPro" id="IPR019127">
    <property type="entry name" value="Exosortase"/>
</dbReference>
<evidence type="ECO:0000256" key="6">
    <source>
        <dbReference type="ARBA" id="ARBA00022989"/>
    </source>
</evidence>
<feature type="transmembrane region" description="Helical" evidence="8">
    <location>
        <begin position="124"/>
        <end position="151"/>
    </location>
</feature>
<keyword evidence="10" id="KW-1185">Reference proteome</keyword>
<feature type="transmembrane region" description="Helical" evidence="8">
    <location>
        <begin position="31"/>
        <end position="52"/>
    </location>
</feature>
<evidence type="ECO:0000256" key="8">
    <source>
        <dbReference type="SAM" id="Phobius"/>
    </source>
</evidence>
<keyword evidence="2" id="KW-1003">Cell membrane</keyword>
<dbReference type="Proteomes" id="UP000199701">
    <property type="component" value="Unassembled WGS sequence"/>
</dbReference>
<feature type="transmembrane region" description="Helical" evidence="8">
    <location>
        <begin position="100"/>
        <end position="117"/>
    </location>
</feature>
<accession>A0A1I0R6K3</accession>